<comment type="caution">
    <text evidence="4">The sequence shown here is derived from an EMBL/GenBank/DDBJ whole genome shotgun (WGS) entry which is preliminary data.</text>
</comment>
<gene>
    <name evidence="4" type="ORF">HHL10_18400</name>
</gene>
<dbReference type="SUPFAM" id="SSF56954">
    <property type="entry name" value="Outer membrane efflux proteins (OEP)"/>
    <property type="match status" value="1"/>
</dbReference>
<dbReference type="AlphaFoldDB" id="A0A848FD86"/>
<evidence type="ECO:0000313" key="5">
    <source>
        <dbReference type="Proteomes" id="UP000574067"/>
    </source>
</evidence>
<dbReference type="PANTHER" id="PTHR30203:SF24">
    <property type="entry name" value="BLR4935 PROTEIN"/>
    <property type="match status" value="1"/>
</dbReference>
<dbReference type="PANTHER" id="PTHR30203">
    <property type="entry name" value="OUTER MEMBRANE CATION EFFLUX PROTEIN"/>
    <property type="match status" value="1"/>
</dbReference>
<evidence type="ECO:0000256" key="1">
    <source>
        <dbReference type="ARBA" id="ARBA00007613"/>
    </source>
</evidence>
<comment type="similarity">
    <text evidence="1">Belongs to the outer membrane factor (OMF) (TC 1.B.17) family.</text>
</comment>
<dbReference type="InterPro" id="IPR010131">
    <property type="entry name" value="MdtP/NodT-like"/>
</dbReference>
<keyword evidence="2" id="KW-0175">Coiled coil</keyword>
<evidence type="ECO:0000313" key="4">
    <source>
        <dbReference type="EMBL" id="NML16956.1"/>
    </source>
</evidence>
<dbReference type="Pfam" id="PF02321">
    <property type="entry name" value="OEP"/>
    <property type="match status" value="1"/>
</dbReference>
<dbReference type="EMBL" id="JABBFW010000014">
    <property type="protein sequence ID" value="NML16956.1"/>
    <property type="molecule type" value="Genomic_DNA"/>
</dbReference>
<feature type="signal peptide" evidence="3">
    <location>
        <begin position="1"/>
        <end position="44"/>
    </location>
</feature>
<proteinExistence type="inferred from homology"/>
<dbReference type="Gene3D" id="1.20.1600.10">
    <property type="entry name" value="Outer membrane efflux proteins (OEP)"/>
    <property type="match status" value="1"/>
</dbReference>
<keyword evidence="5" id="KW-1185">Reference proteome</keyword>
<reference evidence="4 5" key="1">
    <citation type="submission" date="2020-04" db="EMBL/GenBank/DDBJ databases">
        <title>Azohydromonas sp. isolated from soil.</title>
        <authorList>
            <person name="Dahal R.H."/>
        </authorList>
    </citation>
    <scope>NUCLEOTIDE SEQUENCE [LARGE SCALE GENOMIC DNA]</scope>
    <source>
        <strain evidence="4 5">G-1-1-14</strain>
    </source>
</reference>
<organism evidence="4 5">
    <name type="scientific">Azohydromonas caseinilytica</name>
    <dbReference type="NCBI Taxonomy" id="2728836"/>
    <lineage>
        <taxon>Bacteria</taxon>
        <taxon>Pseudomonadati</taxon>
        <taxon>Pseudomonadota</taxon>
        <taxon>Betaproteobacteria</taxon>
        <taxon>Burkholderiales</taxon>
        <taxon>Sphaerotilaceae</taxon>
        <taxon>Azohydromonas</taxon>
    </lineage>
</organism>
<dbReference type="RefSeq" id="WP_169161862.1">
    <property type="nucleotide sequence ID" value="NZ_JABBFW010000014.1"/>
</dbReference>
<feature type="chain" id="PRO_5032271728" evidence="3">
    <location>
        <begin position="45"/>
        <end position="430"/>
    </location>
</feature>
<name>A0A848FD86_9BURK</name>
<evidence type="ECO:0000256" key="2">
    <source>
        <dbReference type="SAM" id="Coils"/>
    </source>
</evidence>
<dbReference type="GO" id="GO:0015562">
    <property type="term" value="F:efflux transmembrane transporter activity"/>
    <property type="evidence" value="ECO:0007669"/>
    <property type="project" value="InterPro"/>
</dbReference>
<evidence type="ECO:0000256" key="3">
    <source>
        <dbReference type="SAM" id="SignalP"/>
    </source>
</evidence>
<feature type="coiled-coil region" evidence="2">
    <location>
        <begin position="325"/>
        <end position="377"/>
    </location>
</feature>
<accession>A0A848FD86</accession>
<dbReference type="Proteomes" id="UP000574067">
    <property type="component" value="Unassembled WGS sequence"/>
</dbReference>
<dbReference type="InterPro" id="IPR003423">
    <property type="entry name" value="OMP_efflux"/>
</dbReference>
<keyword evidence="3" id="KW-0732">Signal</keyword>
<protein>
    <submittedName>
        <fullName evidence="4">TolC family protein</fullName>
    </submittedName>
</protein>
<sequence>MFLIPTGARAARPAAVVHRRPRLRRLAAACALALGALHFPAALAGLAFDEAVELARQVSPSLRAQHATLAGSQAAHPAAAALPDPRVSVGVENLPVTGMDRWRLTRDSMTMQRIGVMQEMPNRAKREARAQLAQARIERERSLIAVSELQVRREVMRAWVAVHFAQARLALLEEVRRENRLLQQTLPARIAAGSAQPAELTMARQEALDLDDRQDELARDVAKARATLRRLVGPRADEPLSGEPPALPVDAPALRTALHRYAELQPYEAMAAMARAEIGEAESEKRGDWAWEVAYARRPRFDDMVSFQVSFDLPLRQGQRQEPQIALKRRELERVEAEREDMARRQAQEVDAQLAELQALEAQAQRLRLDGQRLATERVSLATAAYQAGRGDLGAVLSARTAALELRLRSLSLDAERMDLRVRLNTLIAE</sequence>